<protein>
    <recommendedName>
        <fullName evidence="6">Ig-like domain-containing protein</fullName>
    </recommendedName>
</protein>
<comment type="caution">
    <text evidence="7">The sequence shown here is derived from an EMBL/GenBank/DDBJ whole genome shotgun (WGS) entry which is preliminary data.</text>
</comment>
<dbReference type="InterPro" id="IPR013658">
    <property type="entry name" value="SGL"/>
</dbReference>
<dbReference type="Gene3D" id="2.60.40.10">
    <property type="entry name" value="Immunoglobulins"/>
    <property type="match status" value="1"/>
</dbReference>
<gene>
    <name evidence="8" type="ORF">BJG266_LOCUS37375</name>
    <name evidence="7" type="ORF">QVE165_LOCUS32696</name>
</gene>
<name>A0A815FEH7_9BILA</name>
<comment type="subcellular location">
    <subcellularLocation>
        <location evidence="1">Cytoplasm</location>
    </subcellularLocation>
</comment>
<dbReference type="OrthoDB" id="6159398at2759"/>
<evidence type="ECO:0000256" key="1">
    <source>
        <dbReference type="ARBA" id="ARBA00004496"/>
    </source>
</evidence>
<evidence type="ECO:0000256" key="2">
    <source>
        <dbReference type="ARBA" id="ARBA00022490"/>
    </source>
</evidence>
<dbReference type="AlphaFoldDB" id="A0A815FEH7"/>
<proteinExistence type="predicted"/>
<evidence type="ECO:0000259" key="6">
    <source>
        <dbReference type="PROSITE" id="PS50835"/>
    </source>
</evidence>
<dbReference type="Pfam" id="PF07679">
    <property type="entry name" value="I-set"/>
    <property type="match status" value="1"/>
</dbReference>
<dbReference type="SMART" id="SM00409">
    <property type="entry name" value="IG"/>
    <property type="match status" value="2"/>
</dbReference>
<dbReference type="CDD" id="cd05819">
    <property type="entry name" value="NHL"/>
    <property type="match status" value="1"/>
</dbReference>
<feature type="region of interest" description="Disordered" evidence="5">
    <location>
        <begin position="248"/>
        <end position="274"/>
    </location>
</feature>
<dbReference type="Gene3D" id="2.120.10.30">
    <property type="entry name" value="TolB, C-terminal domain"/>
    <property type="match status" value="1"/>
</dbReference>
<dbReference type="GO" id="GO:0005737">
    <property type="term" value="C:cytoplasm"/>
    <property type="evidence" value="ECO:0007669"/>
    <property type="project" value="UniProtKB-SubCell"/>
</dbReference>
<dbReference type="InterPro" id="IPR011042">
    <property type="entry name" value="6-blade_b-propeller_TolB-like"/>
</dbReference>
<keyword evidence="4" id="KW-0393">Immunoglobulin domain</keyword>
<dbReference type="InterPro" id="IPR003599">
    <property type="entry name" value="Ig_sub"/>
</dbReference>
<feature type="domain" description="Ig-like" evidence="6">
    <location>
        <begin position="274"/>
        <end position="345"/>
    </location>
</feature>
<keyword evidence="9" id="KW-1185">Reference proteome</keyword>
<organism evidence="7 9">
    <name type="scientific">Adineta steineri</name>
    <dbReference type="NCBI Taxonomy" id="433720"/>
    <lineage>
        <taxon>Eukaryota</taxon>
        <taxon>Metazoa</taxon>
        <taxon>Spiralia</taxon>
        <taxon>Gnathifera</taxon>
        <taxon>Rotifera</taxon>
        <taxon>Eurotatoria</taxon>
        <taxon>Bdelloidea</taxon>
        <taxon>Adinetida</taxon>
        <taxon>Adinetidae</taxon>
        <taxon>Adineta</taxon>
    </lineage>
</organism>
<dbReference type="PROSITE" id="PS50835">
    <property type="entry name" value="IG_LIKE"/>
    <property type="match status" value="1"/>
</dbReference>
<dbReference type="SUPFAM" id="SSF48726">
    <property type="entry name" value="Immunoglobulin"/>
    <property type="match status" value="2"/>
</dbReference>
<evidence type="ECO:0000313" key="8">
    <source>
        <dbReference type="EMBL" id="CAF1395856.1"/>
    </source>
</evidence>
<dbReference type="Proteomes" id="UP000663832">
    <property type="component" value="Unassembled WGS sequence"/>
</dbReference>
<evidence type="ECO:0000256" key="3">
    <source>
        <dbReference type="ARBA" id="ARBA00022737"/>
    </source>
</evidence>
<dbReference type="SUPFAM" id="SSF101898">
    <property type="entry name" value="NHL repeat"/>
    <property type="match status" value="1"/>
</dbReference>
<dbReference type="InterPro" id="IPR050964">
    <property type="entry name" value="Striated_Muscle_Regulatory"/>
</dbReference>
<evidence type="ECO:0000256" key="5">
    <source>
        <dbReference type="SAM" id="MobiDB-lite"/>
    </source>
</evidence>
<dbReference type="EMBL" id="CAJNOM010000293">
    <property type="protein sequence ID" value="CAF1327505.1"/>
    <property type="molecule type" value="Genomic_DNA"/>
</dbReference>
<evidence type="ECO:0000313" key="9">
    <source>
        <dbReference type="Proteomes" id="UP000663832"/>
    </source>
</evidence>
<evidence type="ECO:0000256" key="4">
    <source>
        <dbReference type="ARBA" id="ARBA00023319"/>
    </source>
</evidence>
<dbReference type="PANTHER" id="PTHR13817">
    <property type="entry name" value="TITIN"/>
    <property type="match status" value="1"/>
</dbReference>
<dbReference type="InterPro" id="IPR007110">
    <property type="entry name" value="Ig-like_dom"/>
</dbReference>
<sequence length="429" mass="46971">MIGPERVEKGAIFVDRKGHLYLAMSGKVMKYETSQDAMGVQVAGGETAGSDLNQLGSLINGLAVDDYGNLFISDTNNHRVIMWMKGATTGTVVAGVSGEAGSDALHLDRPAGIYLDSEHYALYVADQWNQRIQRFFLVGAMRGETVAGGNEKEISSSQLNQPINLVLDKEGNLYIADFGNGQITRWLRDDVRSGGKNNYDVTLEITDLGPNDAETYKIVVKNKAAEITASINLNISNEDDAAAAHVTENEAGKGAPSDATTPTKVKDPNASTPPEFLEKLKDAEGNEGKTITLECEVIETAKPAVEWFKDTKEISQGAKYTITRDGDKCILVINNTTPDDVDEYSITKRNKGGSRMCRCNVNVRLPRRFCLPLKYQYVLNYDKDESIVIKIPYIGSPLPNVMISKDGKDITKYKNVSIDVTDRAITLTI</sequence>
<evidence type="ECO:0000313" key="7">
    <source>
        <dbReference type="EMBL" id="CAF1327505.1"/>
    </source>
</evidence>
<accession>A0A815FEH7</accession>
<dbReference type="Pfam" id="PF08450">
    <property type="entry name" value="SGL"/>
    <property type="match status" value="1"/>
</dbReference>
<dbReference type="InterPro" id="IPR013783">
    <property type="entry name" value="Ig-like_fold"/>
</dbReference>
<keyword evidence="2" id="KW-0963">Cytoplasm</keyword>
<keyword evidence="3" id="KW-0677">Repeat</keyword>
<dbReference type="PANTHER" id="PTHR13817:SF171">
    <property type="entry name" value="STRETCHIN-MLCK, ISOFORM U"/>
    <property type="match status" value="1"/>
</dbReference>
<dbReference type="Proteomes" id="UP000663877">
    <property type="component" value="Unassembled WGS sequence"/>
</dbReference>
<dbReference type="FunFam" id="2.60.40.10:FF:000425">
    <property type="entry name" value="Myosin light chain kinase"/>
    <property type="match status" value="1"/>
</dbReference>
<dbReference type="InterPro" id="IPR013098">
    <property type="entry name" value="Ig_I-set"/>
</dbReference>
<dbReference type="InterPro" id="IPR036179">
    <property type="entry name" value="Ig-like_dom_sf"/>
</dbReference>
<dbReference type="EMBL" id="CAJNOI010001229">
    <property type="protein sequence ID" value="CAF1395856.1"/>
    <property type="molecule type" value="Genomic_DNA"/>
</dbReference>
<reference evidence="7" key="1">
    <citation type="submission" date="2021-02" db="EMBL/GenBank/DDBJ databases">
        <authorList>
            <person name="Nowell W R."/>
        </authorList>
    </citation>
    <scope>NUCLEOTIDE SEQUENCE</scope>
</reference>